<feature type="transmembrane region" description="Helical" evidence="9">
    <location>
        <begin position="391"/>
        <end position="415"/>
    </location>
</feature>
<sequence>MSIGRNMYLLICILSLLLPTVSARIAGGQDSADAGASASQTTAPADTVSAIGVSAQRQLEESLAELAALRQAIAEEKVPMGRRLSELEEQLLEVRREYQQAMRLLDSRTLDLSNLRSEVQSRREEKTYISNLLSEYTRSFETRLHIAEIQRYSDLIEAAGLAPENSNLSEAEVYQTQVALVTASLERLHEALGGVRFDGSAVDSSGRIRRGTFVLLGPVALFRSDDGETVGIAEQRLGSLEPTVLPFGSEAMTQAAATLVATGAGEFPFDPTLGNAHKIEATKQTLLEHIRKGGVVMYPILGLFAAVMLVVLFKWIELARLRQPSERRIRALLDAIADRKKEIAAAEAAAIGGPTGAMLATGVEHLHEPVALVEEVMYEKILTAKLRLQRFLPFIAISAAAAPLLGLLGTVTGIINTFKLITVFGSGDVKTLSGGISEALITTEFGLIVAIPSLLLHAFLSRKARGMIAQMEKSAIRFMNQVGKTPYQPQDTAKTLAEMPAAVAEEVLRRLRSRAQELDETCEGAPYAPGSAGSMMEPASMTIHQSMTVAEALNAMRAAGSDEDFHAVFVVDEEGRYVGDLHVRLLLTRPEQARIESLIDRETLFVRTDTDRDEVQQLFRTHDVRVMPVLDDDDQLVGRVIRNGE</sequence>
<keyword evidence="3 9" id="KW-0812">Transmembrane</keyword>
<name>A0AAW6TZS3_9BACT</name>
<evidence type="ECO:0000313" key="11">
    <source>
        <dbReference type="EMBL" id="MDI6451236.1"/>
    </source>
</evidence>
<dbReference type="Gene3D" id="3.10.580.10">
    <property type="entry name" value="CBS-domain"/>
    <property type="match status" value="1"/>
</dbReference>
<keyword evidence="5 9" id="KW-0472">Membrane</keyword>
<dbReference type="SUPFAM" id="SSF54631">
    <property type="entry name" value="CBS-domain pair"/>
    <property type="match status" value="1"/>
</dbReference>
<reference evidence="11" key="1">
    <citation type="submission" date="2023-05" db="EMBL/GenBank/DDBJ databases">
        <title>Anaerotaeda fermentans gen. nov., sp. nov., a novel anaerobic planctomycete of the new family within the order Sedimentisphaerales isolated from Taman Peninsula, Russia.</title>
        <authorList>
            <person name="Khomyakova M.A."/>
            <person name="Merkel A.Y."/>
            <person name="Slobodkin A.I."/>
        </authorList>
    </citation>
    <scope>NUCLEOTIDE SEQUENCE</scope>
    <source>
        <strain evidence="11">M17dextr</strain>
    </source>
</reference>
<dbReference type="PANTHER" id="PTHR30625:SF11">
    <property type="entry name" value="MOTA_TOLQ_EXBB PROTON CHANNEL DOMAIN-CONTAINING PROTEIN"/>
    <property type="match status" value="1"/>
</dbReference>
<dbReference type="GO" id="GO:0017038">
    <property type="term" value="P:protein import"/>
    <property type="evidence" value="ECO:0007669"/>
    <property type="project" value="TreeGrafter"/>
</dbReference>
<evidence type="ECO:0000256" key="3">
    <source>
        <dbReference type="ARBA" id="ARBA00022692"/>
    </source>
</evidence>
<gene>
    <name evidence="11" type="ORF">QJ522_19395</name>
</gene>
<dbReference type="Pfam" id="PF01618">
    <property type="entry name" value="MotA_ExbB"/>
    <property type="match status" value="1"/>
</dbReference>
<evidence type="ECO:0000256" key="4">
    <source>
        <dbReference type="ARBA" id="ARBA00022989"/>
    </source>
</evidence>
<dbReference type="PANTHER" id="PTHR30625">
    <property type="entry name" value="PROTEIN TOLQ"/>
    <property type="match status" value="1"/>
</dbReference>
<proteinExistence type="inferred from homology"/>
<dbReference type="InterPro" id="IPR046342">
    <property type="entry name" value="CBS_dom_sf"/>
</dbReference>
<dbReference type="InterPro" id="IPR002898">
    <property type="entry name" value="MotA_ExbB_proton_chnl"/>
</dbReference>
<accession>A0AAW6TZS3</accession>
<dbReference type="InterPro" id="IPR050790">
    <property type="entry name" value="ExbB/TolQ_transport"/>
</dbReference>
<dbReference type="EMBL" id="JASCXX010000030">
    <property type="protein sequence ID" value="MDI6451236.1"/>
    <property type="molecule type" value="Genomic_DNA"/>
</dbReference>
<evidence type="ECO:0000259" key="10">
    <source>
        <dbReference type="PROSITE" id="PS51371"/>
    </source>
</evidence>
<keyword evidence="7" id="KW-0813">Transport</keyword>
<feature type="domain" description="CBS" evidence="10">
    <location>
        <begin position="536"/>
        <end position="597"/>
    </location>
</feature>
<feature type="coiled-coil region" evidence="8">
    <location>
        <begin position="56"/>
        <end position="104"/>
    </location>
</feature>
<keyword evidence="4 9" id="KW-1133">Transmembrane helix</keyword>
<comment type="similarity">
    <text evidence="7">Belongs to the exbB/tolQ family.</text>
</comment>
<keyword evidence="7" id="KW-0653">Protein transport</keyword>
<dbReference type="Proteomes" id="UP001431776">
    <property type="component" value="Unassembled WGS sequence"/>
</dbReference>
<dbReference type="RefSeq" id="WP_349246643.1">
    <property type="nucleotide sequence ID" value="NZ_JASCXX010000030.1"/>
</dbReference>
<evidence type="ECO:0000256" key="8">
    <source>
        <dbReference type="SAM" id="Coils"/>
    </source>
</evidence>
<feature type="transmembrane region" description="Helical" evidence="9">
    <location>
        <begin position="296"/>
        <end position="316"/>
    </location>
</feature>
<evidence type="ECO:0000256" key="7">
    <source>
        <dbReference type="RuleBase" id="RU004057"/>
    </source>
</evidence>
<evidence type="ECO:0000256" key="5">
    <source>
        <dbReference type="ARBA" id="ARBA00023136"/>
    </source>
</evidence>
<evidence type="ECO:0000256" key="1">
    <source>
        <dbReference type="ARBA" id="ARBA00004651"/>
    </source>
</evidence>
<evidence type="ECO:0000313" key="12">
    <source>
        <dbReference type="Proteomes" id="UP001431776"/>
    </source>
</evidence>
<organism evidence="11 12">
    <name type="scientific">Anaerobaca lacustris</name>
    <dbReference type="NCBI Taxonomy" id="3044600"/>
    <lineage>
        <taxon>Bacteria</taxon>
        <taxon>Pseudomonadati</taxon>
        <taxon>Planctomycetota</taxon>
        <taxon>Phycisphaerae</taxon>
        <taxon>Sedimentisphaerales</taxon>
        <taxon>Anaerobacaceae</taxon>
        <taxon>Anaerobaca</taxon>
    </lineage>
</organism>
<protein>
    <submittedName>
        <fullName evidence="11">MotA/TolQ/ExbB proton channel family protein</fullName>
    </submittedName>
</protein>
<keyword evidence="2" id="KW-1003">Cell membrane</keyword>
<dbReference type="AlphaFoldDB" id="A0AAW6TZS3"/>
<dbReference type="PROSITE" id="PS51371">
    <property type="entry name" value="CBS"/>
    <property type="match status" value="1"/>
</dbReference>
<keyword evidence="8" id="KW-0175">Coiled coil</keyword>
<keyword evidence="12" id="KW-1185">Reference proteome</keyword>
<feature type="transmembrane region" description="Helical" evidence="9">
    <location>
        <begin position="435"/>
        <end position="460"/>
    </location>
</feature>
<dbReference type="InterPro" id="IPR000644">
    <property type="entry name" value="CBS_dom"/>
</dbReference>
<evidence type="ECO:0000256" key="2">
    <source>
        <dbReference type="ARBA" id="ARBA00022475"/>
    </source>
</evidence>
<dbReference type="CDD" id="cd04606">
    <property type="entry name" value="CBS_pair_Mg_transporter"/>
    <property type="match status" value="1"/>
</dbReference>
<dbReference type="Pfam" id="PF00571">
    <property type="entry name" value="CBS"/>
    <property type="match status" value="2"/>
</dbReference>
<comment type="caution">
    <text evidence="11">The sequence shown here is derived from an EMBL/GenBank/DDBJ whole genome shotgun (WGS) entry which is preliminary data.</text>
</comment>
<evidence type="ECO:0000256" key="9">
    <source>
        <dbReference type="SAM" id="Phobius"/>
    </source>
</evidence>
<dbReference type="GO" id="GO:0005886">
    <property type="term" value="C:plasma membrane"/>
    <property type="evidence" value="ECO:0007669"/>
    <property type="project" value="UniProtKB-SubCell"/>
</dbReference>
<keyword evidence="6" id="KW-0129">CBS domain</keyword>
<evidence type="ECO:0000256" key="6">
    <source>
        <dbReference type="PROSITE-ProRule" id="PRU00703"/>
    </source>
</evidence>
<comment type="subcellular location">
    <subcellularLocation>
        <location evidence="1">Cell membrane</location>
        <topology evidence="1">Multi-pass membrane protein</topology>
    </subcellularLocation>
    <subcellularLocation>
        <location evidence="7">Membrane</location>
        <topology evidence="7">Multi-pass membrane protein</topology>
    </subcellularLocation>
</comment>